<evidence type="ECO:0000259" key="1">
    <source>
        <dbReference type="PROSITE" id="PS50017"/>
    </source>
</evidence>
<keyword evidence="3" id="KW-1185">Reference proteome</keyword>
<dbReference type="PANTHER" id="PTHR15077:SF12">
    <property type="entry name" value="DEATH DOMAIN-CONTAINING PROTEIN"/>
    <property type="match status" value="1"/>
</dbReference>
<organism>
    <name type="scientific">Branchiostoma floridae</name>
    <name type="common">Florida lancelet</name>
    <name type="synonym">Amphioxus</name>
    <dbReference type="NCBI Taxonomy" id="7739"/>
    <lineage>
        <taxon>Eukaryota</taxon>
        <taxon>Metazoa</taxon>
        <taxon>Chordata</taxon>
        <taxon>Cephalochordata</taxon>
        <taxon>Leptocardii</taxon>
        <taxon>Amphioxiformes</taxon>
        <taxon>Branchiostomatidae</taxon>
        <taxon>Branchiostoma</taxon>
    </lineage>
</organism>
<accession>C3YI15</accession>
<dbReference type="EMBL" id="GG666514">
    <property type="protein sequence ID" value="EEN60152.1"/>
    <property type="molecule type" value="Genomic_DNA"/>
</dbReference>
<dbReference type="AlphaFoldDB" id="C3YI15"/>
<dbReference type="InParanoid" id="C3YI15"/>
<dbReference type="InterPro" id="IPR016729">
    <property type="entry name" value="FADD"/>
</dbReference>
<evidence type="ECO:0000313" key="4">
    <source>
        <dbReference type="RefSeq" id="XP_035685639.1"/>
    </source>
</evidence>
<dbReference type="CDD" id="cd01670">
    <property type="entry name" value="Death"/>
    <property type="match status" value="1"/>
</dbReference>
<dbReference type="PROSITE" id="PS50017">
    <property type="entry name" value="DEATH_DOMAIN"/>
    <property type="match status" value="1"/>
</dbReference>
<reference evidence="4" key="3">
    <citation type="submission" date="2025-04" db="UniProtKB">
        <authorList>
            <consortium name="RefSeq"/>
        </authorList>
    </citation>
    <scope>IDENTIFICATION</scope>
    <source>
        <strain evidence="4">S238N-H82</strain>
        <tissue evidence="4">Testes</tissue>
    </source>
</reference>
<evidence type="ECO:0000313" key="3">
    <source>
        <dbReference type="Proteomes" id="UP000001554"/>
    </source>
</evidence>
<sequence length="161" mass="18611">MEGVSEDLTQELQTVADDIGKDWKRLLRRLGLKDVDNVLDQVEHSYKDDLVEMAYQGLRKWRQQEGKEATLQKLLVALEKICRRDLTDKLFADRAVDTSTERTALTHRPSDPDTEQTVPKQLMSEDTPCSARSEKQKCLPRLLKTLKERLTVRRRAVIGIH</sequence>
<protein>
    <submittedName>
        <fullName evidence="4">FAS-associated death domain protein-like</fullName>
    </submittedName>
</protein>
<dbReference type="KEGG" id="bfo:118422230"/>
<dbReference type="GO" id="GO:0007165">
    <property type="term" value="P:signal transduction"/>
    <property type="evidence" value="ECO:0007669"/>
    <property type="project" value="InterPro"/>
</dbReference>
<dbReference type="Pfam" id="PF00531">
    <property type="entry name" value="Death"/>
    <property type="match status" value="1"/>
</dbReference>
<dbReference type="SUPFAM" id="SSF47986">
    <property type="entry name" value="DEATH domain"/>
    <property type="match status" value="1"/>
</dbReference>
<gene>
    <name evidence="4" type="primary">LOC118422230</name>
    <name evidence="2" type="ORF">BRAFLDRAFT_71566</name>
</gene>
<feature type="domain" description="Death" evidence="1">
    <location>
        <begin position="8"/>
        <end position="94"/>
    </location>
</feature>
<dbReference type="STRING" id="7739.C3YI15"/>
<name>C3YI15_BRAFL</name>
<dbReference type="InterPro" id="IPR011029">
    <property type="entry name" value="DEATH-like_dom_sf"/>
</dbReference>
<dbReference type="FunFam" id="1.10.533.10:FF:000059">
    <property type="entry name" value="Fas-associated via death domain"/>
    <property type="match status" value="1"/>
</dbReference>
<evidence type="ECO:0000313" key="2">
    <source>
        <dbReference type="EMBL" id="EEN60152.1"/>
    </source>
</evidence>
<dbReference type="InterPro" id="IPR000488">
    <property type="entry name" value="Death_dom"/>
</dbReference>
<dbReference type="PANTHER" id="PTHR15077">
    <property type="entry name" value="FAS-ASSOCIATING DEATH DOMAIN-CONTAINING PROTEIN FADD"/>
    <property type="match status" value="1"/>
</dbReference>
<dbReference type="OrthoDB" id="535509at2759"/>
<proteinExistence type="predicted"/>
<reference evidence="3" key="2">
    <citation type="journal article" date="2020" name="Nat. Ecol. Evol.">
        <title>Deeply conserved synteny resolves early events in vertebrate evolution.</title>
        <authorList>
            <person name="Simakov O."/>
            <person name="Marletaz F."/>
            <person name="Yue J.X."/>
            <person name="O'Connell B."/>
            <person name="Jenkins J."/>
            <person name="Brandt A."/>
            <person name="Calef R."/>
            <person name="Tung C.H."/>
            <person name="Huang T.K."/>
            <person name="Schmutz J."/>
            <person name="Satoh N."/>
            <person name="Yu J.K."/>
            <person name="Putnam N.H."/>
            <person name="Green R.E."/>
            <person name="Rokhsar D.S."/>
        </authorList>
    </citation>
    <scope>NUCLEOTIDE SEQUENCE [LARGE SCALE GENOMIC DNA]</scope>
    <source>
        <strain evidence="3">S238N-H82</strain>
    </source>
</reference>
<dbReference type="Gene3D" id="1.10.533.10">
    <property type="entry name" value="Death Domain, Fas"/>
    <property type="match status" value="1"/>
</dbReference>
<dbReference type="GeneID" id="118422230"/>
<dbReference type="Proteomes" id="UP000001554">
    <property type="component" value="Chromosome 9"/>
</dbReference>
<dbReference type="RefSeq" id="XP_035685639.1">
    <property type="nucleotide sequence ID" value="XM_035829746.1"/>
</dbReference>
<dbReference type="SMART" id="SM00005">
    <property type="entry name" value="DEATH"/>
    <property type="match status" value="1"/>
</dbReference>
<reference evidence="2" key="1">
    <citation type="journal article" date="2008" name="Nature">
        <title>The amphioxus genome and the evolution of the chordate karyotype.</title>
        <authorList>
            <consortium name="US DOE Joint Genome Institute (JGI-PGF)"/>
            <person name="Putnam N.H."/>
            <person name="Butts T."/>
            <person name="Ferrier D.E.K."/>
            <person name="Furlong R.F."/>
            <person name="Hellsten U."/>
            <person name="Kawashima T."/>
            <person name="Robinson-Rechavi M."/>
            <person name="Shoguchi E."/>
            <person name="Terry A."/>
            <person name="Yu J.-K."/>
            <person name="Benito-Gutierrez E.L."/>
            <person name="Dubchak I."/>
            <person name="Garcia-Fernandez J."/>
            <person name="Gibson-Brown J.J."/>
            <person name="Grigoriev I.V."/>
            <person name="Horton A.C."/>
            <person name="de Jong P.J."/>
            <person name="Jurka J."/>
            <person name="Kapitonov V.V."/>
            <person name="Kohara Y."/>
            <person name="Kuroki Y."/>
            <person name="Lindquist E."/>
            <person name="Lucas S."/>
            <person name="Osoegawa K."/>
            <person name="Pennacchio L.A."/>
            <person name="Salamov A.A."/>
            <person name="Satou Y."/>
            <person name="Sauka-Spengler T."/>
            <person name="Schmutz J."/>
            <person name="Shin-I T."/>
            <person name="Toyoda A."/>
            <person name="Bronner-Fraser M."/>
            <person name="Fujiyama A."/>
            <person name="Holland L.Z."/>
            <person name="Holland P.W.H."/>
            <person name="Satoh N."/>
            <person name="Rokhsar D.S."/>
        </authorList>
    </citation>
    <scope>NUCLEOTIDE SEQUENCE [LARGE SCALE GENOMIC DNA]</scope>
    <source>
        <strain evidence="2">S238N-H82</strain>
        <tissue evidence="2">Testes</tissue>
    </source>
</reference>